<sequence length="510" mass="56697">MATLPSRLVSKLSAPHSRLCGTCYRPLVSRQPSETFTLLDRRPLSTSVTQHKPLDQLELSEPRSRLRWTGPSRLSRQASSSSSSSQWQPKPSKPKPASHKPPKRRLQAASAPLRNAPSVTRGPLLQCIAHTTAEKYDLVNLGIVLRDLGVEWQEVPEGDRERAFVIGPWKGRGGAKRLVQGKDVAKISSSSLLDSTSDGAGDEEDAELVNDFEFGQRGEVWVFNSGNFVTWGLTEEEGKAFLTDVIRRRSANIEVQRLPEREYEVEEMDFIVDPDAQTDIRGNLILLGAPPTLSSFPDSPKLAALLARYTLSLSLSRSSSLSVLEGRLEDHIASVSYLPRALERSGAQPMQRREVIRKLGELMTLRMAVNTWGGGLEDTPDIYWAEPQLEEYFDWIATEFEIKERIETFNKKCDYAQEIQSTLRALLTEASGHRMEVIIIVLIAVEVVLALLREGEEIGHKLLTPLRAILGIPDKAALATISESIPRSADMPTLVPGVRRDEESLDARPA</sequence>
<dbReference type="EMBL" id="NBSH01000007">
    <property type="protein sequence ID" value="ORX36700.1"/>
    <property type="molecule type" value="Genomic_DNA"/>
</dbReference>
<dbReference type="Proteomes" id="UP000193218">
    <property type="component" value="Unassembled WGS sequence"/>
</dbReference>
<dbReference type="InParanoid" id="A0A1Y1UF66"/>
<feature type="compositionally biased region" description="Low complexity" evidence="2">
    <location>
        <begin position="71"/>
        <end position="90"/>
    </location>
</feature>
<name>A0A1Y1UF66_9TREE</name>
<comment type="caution">
    <text evidence="4">The sequence shown here is derived from an EMBL/GenBank/DDBJ whole genome shotgun (WGS) entry which is preliminary data.</text>
</comment>
<dbReference type="Pfam" id="PF02582">
    <property type="entry name" value="DUF155"/>
    <property type="match status" value="1"/>
</dbReference>
<evidence type="ECO:0000256" key="2">
    <source>
        <dbReference type="SAM" id="MobiDB-lite"/>
    </source>
</evidence>
<dbReference type="GO" id="GO:0070131">
    <property type="term" value="P:positive regulation of mitochondrial translation"/>
    <property type="evidence" value="ECO:0007669"/>
    <property type="project" value="TreeGrafter"/>
</dbReference>
<evidence type="ECO:0000313" key="5">
    <source>
        <dbReference type="Proteomes" id="UP000193218"/>
    </source>
</evidence>
<dbReference type="GeneID" id="33557748"/>
<feature type="domain" description="DUF155" evidence="3">
    <location>
        <begin position="220"/>
        <end position="410"/>
    </location>
</feature>
<dbReference type="GO" id="GO:0005739">
    <property type="term" value="C:mitochondrion"/>
    <property type="evidence" value="ECO:0007669"/>
    <property type="project" value="UniProtKB-ARBA"/>
</dbReference>
<dbReference type="OrthoDB" id="242766at2759"/>
<evidence type="ECO:0000313" key="4">
    <source>
        <dbReference type="EMBL" id="ORX36700.1"/>
    </source>
</evidence>
<feature type="compositionally biased region" description="Basic and acidic residues" evidence="2">
    <location>
        <begin position="52"/>
        <end position="64"/>
    </location>
</feature>
<dbReference type="AlphaFoldDB" id="A0A1Y1UF66"/>
<feature type="region of interest" description="Disordered" evidence="2">
    <location>
        <begin position="47"/>
        <end position="117"/>
    </location>
</feature>
<evidence type="ECO:0000259" key="3">
    <source>
        <dbReference type="Pfam" id="PF02582"/>
    </source>
</evidence>
<organism evidence="4 5">
    <name type="scientific">Kockovaella imperatae</name>
    <dbReference type="NCBI Taxonomy" id="4999"/>
    <lineage>
        <taxon>Eukaryota</taxon>
        <taxon>Fungi</taxon>
        <taxon>Dikarya</taxon>
        <taxon>Basidiomycota</taxon>
        <taxon>Agaricomycotina</taxon>
        <taxon>Tremellomycetes</taxon>
        <taxon>Tremellales</taxon>
        <taxon>Cuniculitremaceae</taxon>
        <taxon>Kockovaella</taxon>
    </lineage>
</organism>
<dbReference type="RefSeq" id="XP_021870769.1">
    <property type="nucleotide sequence ID" value="XM_022015939.1"/>
</dbReference>
<reference evidence="4 5" key="1">
    <citation type="submission" date="2017-03" db="EMBL/GenBank/DDBJ databases">
        <title>Widespread Adenine N6-methylation of Active Genes in Fungi.</title>
        <authorList>
            <consortium name="DOE Joint Genome Institute"/>
            <person name="Mondo S.J."/>
            <person name="Dannebaum R.O."/>
            <person name="Kuo R.C."/>
            <person name="Louie K.B."/>
            <person name="Bewick A.J."/>
            <person name="Labutti K."/>
            <person name="Haridas S."/>
            <person name="Kuo A."/>
            <person name="Salamov A."/>
            <person name="Ahrendt S.R."/>
            <person name="Lau R."/>
            <person name="Bowen B.P."/>
            <person name="Lipzen A."/>
            <person name="Sullivan W."/>
            <person name="Andreopoulos W.B."/>
            <person name="Clum A."/>
            <person name="Lindquist E."/>
            <person name="Daum C."/>
            <person name="Northen T.R."/>
            <person name="Ramamoorthy G."/>
            <person name="Schmitz R.J."/>
            <person name="Gryganskyi A."/>
            <person name="Culley D."/>
            <person name="Magnuson J."/>
            <person name="James T.Y."/>
            <person name="O'Malley M.A."/>
            <person name="Stajich J.E."/>
            <person name="Spatafora J.W."/>
            <person name="Visel A."/>
            <person name="Grigoriev I.V."/>
        </authorList>
    </citation>
    <scope>NUCLEOTIDE SEQUENCE [LARGE SCALE GENOMIC DNA]</scope>
    <source>
        <strain evidence="4 5">NRRL Y-17943</strain>
    </source>
</reference>
<comment type="similarity">
    <text evidence="1">Belongs to the RMD1/sif2 family.</text>
</comment>
<dbReference type="PANTHER" id="PTHR16255:SF1">
    <property type="entry name" value="REQUIRED FOR MEIOTIC NUCLEAR DIVISION PROTEIN 1 HOMOLOG"/>
    <property type="match status" value="1"/>
</dbReference>
<proteinExistence type="inferred from homology"/>
<dbReference type="InterPro" id="IPR003734">
    <property type="entry name" value="DUF155"/>
</dbReference>
<keyword evidence="5" id="KW-1185">Reference proteome</keyword>
<feature type="compositionally biased region" description="Basic residues" evidence="2">
    <location>
        <begin position="92"/>
        <end position="106"/>
    </location>
</feature>
<gene>
    <name evidence="4" type="ORF">BD324DRAFT_626869</name>
</gene>
<evidence type="ECO:0000256" key="1">
    <source>
        <dbReference type="ARBA" id="ARBA00008306"/>
    </source>
</evidence>
<dbReference type="InterPro" id="IPR051624">
    <property type="entry name" value="RMD1/Sad1-interacting"/>
</dbReference>
<protein>
    <recommendedName>
        <fullName evidence="3">DUF155 domain-containing protein</fullName>
    </recommendedName>
</protein>
<accession>A0A1Y1UF66</accession>
<dbReference type="PANTHER" id="PTHR16255">
    <property type="entry name" value="REQUIRED FOR MEIOTIC NUCLEAR DIVISION PROTEIN 1 HOMOLOG"/>
    <property type="match status" value="1"/>
</dbReference>